<proteinExistence type="predicted"/>
<name>A0A3N4KRT5_9PEZI</name>
<reference evidence="2 3" key="1">
    <citation type="journal article" date="2018" name="Nat. Ecol. Evol.">
        <title>Pezizomycetes genomes reveal the molecular basis of ectomycorrhizal truffle lifestyle.</title>
        <authorList>
            <person name="Murat C."/>
            <person name="Payen T."/>
            <person name="Noel B."/>
            <person name="Kuo A."/>
            <person name="Morin E."/>
            <person name="Chen J."/>
            <person name="Kohler A."/>
            <person name="Krizsan K."/>
            <person name="Balestrini R."/>
            <person name="Da Silva C."/>
            <person name="Montanini B."/>
            <person name="Hainaut M."/>
            <person name="Levati E."/>
            <person name="Barry K.W."/>
            <person name="Belfiori B."/>
            <person name="Cichocki N."/>
            <person name="Clum A."/>
            <person name="Dockter R.B."/>
            <person name="Fauchery L."/>
            <person name="Guy J."/>
            <person name="Iotti M."/>
            <person name="Le Tacon F."/>
            <person name="Lindquist E.A."/>
            <person name="Lipzen A."/>
            <person name="Malagnac F."/>
            <person name="Mello A."/>
            <person name="Molinier V."/>
            <person name="Miyauchi S."/>
            <person name="Poulain J."/>
            <person name="Riccioni C."/>
            <person name="Rubini A."/>
            <person name="Sitrit Y."/>
            <person name="Splivallo R."/>
            <person name="Traeger S."/>
            <person name="Wang M."/>
            <person name="Zifcakova L."/>
            <person name="Wipf D."/>
            <person name="Zambonelli A."/>
            <person name="Paolocci F."/>
            <person name="Nowrousian M."/>
            <person name="Ottonello S."/>
            <person name="Baldrian P."/>
            <person name="Spatafora J.W."/>
            <person name="Henrissat B."/>
            <person name="Nagy L.G."/>
            <person name="Aury J.M."/>
            <person name="Wincker P."/>
            <person name="Grigoriev I.V."/>
            <person name="Bonfante P."/>
            <person name="Martin F.M."/>
        </authorList>
    </citation>
    <scope>NUCLEOTIDE SEQUENCE [LARGE SCALE GENOMIC DNA]</scope>
    <source>
        <strain evidence="2 3">CCBAS932</strain>
    </source>
</reference>
<dbReference type="Pfam" id="PF13460">
    <property type="entry name" value="NAD_binding_10"/>
    <property type="match status" value="1"/>
</dbReference>
<dbReference type="OrthoDB" id="2130169at2759"/>
<dbReference type="PANTHER" id="PTHR48079:SF6">
    <property type="entry name" value="NAD(P)-BINDING DOMAIN-CONTAINING PROTEIN-RELATED"/>
    <property type="match status" value="1"/>
</dbReference>
<evidence type="ECO:0000259" key="1">
    <source>
        <dbReference type="Pfam" id="PF13460"/>
    </source>
</evidence>
<dbReference type="Proteomes" id="UP000277580">
    <property type="component" value="Unassembled WGS sequence"/>
</dbReference>
<keyword evidence="3" id="KW-1185">Reference proteome</keyword>
<dbReference type="InParanoid" id="A0A3N4KRT5"/>
<protein>
    <submittedName>
        <fullName evidence="2">NAD(P)-binding protein</fullName>
    </submittedName>
</protein>
<dbReference type="STRING" id="1392247.A0A3N4KRT5"/>
<evidence type="ECO:0000313" key="3">
    <source>
        <dbReference type="Proteomes" id="UP000277580"/>
    </source>
</evidence>
<feature type="domain" description="NAD(P)-binding" evidence="1">
    <location>
        <begin position="9"/>
        <end position="82"/>
    </location>
</feature>
<dbReference type="AlphaFoldDB" id="A0A3N4KRT5"/>
<evidence type="ECO:0000313" key="2">
    <source>
        <dbReference type="EMBL" id="RPB13217.1"/>
    </source>
</evidence>
<dbReference type="GO" id="GO:0004029">
    <property type="term" value="F:aldehyde dehydrogenase (NAD+) activity"/>
    <property type="evidence" value="ECO:0007669"/>
    <property type="project" value="TreeGrafter"/>
</dbReference>
<dbReference type="InterPro" id="IPR036291">
    <property type="entry name" value="NAD(P)-bd_dom_sf"/>
</dbReference>
<gene>
    <name evidence="2" type="ORF">P167DRAFT_535261</name>
</gene>
<dbReference type="Gene3D" id="3.40.50.720">
    <property type="entry name" value="NAD(P)-binding Rossmann-like Domain"/>
    <property type="match status" value="1"/>
</dbReference>
<dbReference type="FunCoup" id="A0A3N4KRT5">
    <property type="interactions" value="26"/>
</dbReference>
<dbReference type="InterPro" id="IPR051783">
    <property type="entry name" value="NAD(P)-dependent_oxidoreduct"/>
</dbReference>
<accession>A0A3N4KRT5</accession>
<sequence>MAPKVFATGASGYIGGAALDAIINAHPDYEITALVRSPQKVASLVAKYPNLKTVNGDLDSGSVIESETEKADIILHFADCDHVLAAKSISAGLKKKTTPVFLIHTSGSAILPDISKGEFGQQVDEKIYDDIESIKEITSFPIEGHVHRDVDTIILGANSDNVKTAIVCPPTIYGVGAGTAGNTRSNQVPGLTKFTLQRGETFQVNAGKSYWNNVHIDDLSQLYLLLTEDAAAGGKKATWGTEGYYFAENGEHVWGELAKKIAEKAKVKGYLRTNDVASLNDDEIKKIHPFGCVIWGTNSRGRASRARKVLGWTPKGASLEETLDALIDSEAKSLGITPPGETVV</sequence>
<dbReference type="GO" id="GO:0005737">
    <property type="term" value="C:cytoplasm"/>
    <property type="evidence" value="ECO:0007669"/>
    <property type="project" value="TreeGrafter"/>
</dbReference>
<dbReference type="SUPFAM" id="SSF51735">
    <property type="entry name" value="NAD(P)-binding Rossmann-fold domains"/>
    <property type="match status" value="1"/>
</dbReference>
<dbReference type="PANTHER" id="PTHR48079">
    <property type="entry name" value="PROTEIN YEEZ"/>
    <property type="match status" value="1"/>
</dbReference>
<organism evidence="2 3">
    <name type="scientific">Morchella conica CCBAS932</name>
    <dbReference type="NCBI Taxonomy" id="1392247"/>
    <lineage>
        <taxon>Eukaryota</taxon>
        <taxon>Fungi</taxon>
        <taxon>Dikarya</taxon>
        <taxon>Ascomycota</taxon>
        <taxon>Pezizomycotina</taxon>
        <taxon>Pezizomycetes</taxon>
        <taxon>Pezizales</taxon>
        <taxon>Morchellaceae</taxon>
        <taxon>Morchella</taxon>
    </lineage>
</organism>
<dbReference type="EMBL" id="ML119124">
    <property type="protein sequence ID" value="RPB13217.1"/>
    <property type="molecule type" value="Genomic_DNA"/>
</dbReference>
<dbReference type="InterPro" id="IPR016040">
    <property type="entry name" value="NAD(P)-bd_dom"/>
</dbReference>